<dbReference type="EMBL" id="RZHH01000002">
    <property type="protein sequence ID" value="RYJ15028.1"/>
    <property type="molecule type" value="Genomic_DNA"/>
</dbReference>
<feature type="transmembrane region" description="Helical" evidence="1">
    <location>
        <begin position="93"/>
        <end position="114"/>
    </location>
</feature>
<organism evidence="2 3">
    <name type="scientific">Halogeometricum borinquense</name>
    <dbReference type="NCBI Taxonomy" id="60847"/>
    <lineage>
        <taxon>Archaea</taxon>
        <taxon>Methanobacteriati</taxon>
        <taxon>Methanobacteriota</taxon>
        <taxon>Stenosarchaea group</taxon>
        <taxon>Halobacteria</taxon>
        <taxon>Halobacteriales</taxon>
        <taxon>Haloferacaceae</taxon>
        <taxon>Halogeometricum</taxon>
    </lineage>
</organism>
<reference evidence="2 3" key="1">
    <citation type="submission" date="2018-12" db="EMBL/GenBank/DDBJ databases">
        <title>Genome analysis provides insights into bioremediation potentialities of Halogeometricum borinquense strain N11.</title>
        <authorList>
            <person name="Najjari A."/>
            <person name="Youssef N."/>
            <person name="Fhoula I."/>
            <person name="Ben Dhia O."/>
            <person name="Mahjoubi M."/>
            <person name="Ouzari H.I."/>
            <person name="Cherif A."/>
        </authorList>
    </citation>
    <scope>NUCLEOTIDE SEQUENCE [LARGE SCALE GENOMIC DNA]</scope>
    <source>
        <strain evidence="2 3">N11</strain>
    </source>
</reference>
<dbReference type="Proteomes" id="UP000294028">
    <property type="component" value="Unassembled WGS sequence"/>
</dbReference>
<accession>A0A482TIJ5</accession>
<evidence type="ECO:0000256" key="1">
    <source>
        <dbReference type="SAM" id="Phobius"/>
    </source>
</evidence>
<gene>
    <name evidence="2" type="ORF">ELS19_14425</name>
</gene>
<keyword evidence="1" id="KW-0472">Membrane</keyword>
<keyword evidence="1" id="KW-0812">Transmembrane</keyword>
<proteinExistence type="predicted"/>
<evidence type="ECO:0000313" key="3">
    <source>
        <dbReference type="Proteomes" id="UP000294028"/>
    </source>
</evidence>
<protein>
    <recommendedName>
        <fullName evidence="4">DUF3267 domain-containing protein</fullName>
    </recommendedName>
</protein>
<dbReference type="RefSeq" id="WP_129785376.1">
    <property type="nucleotide sequence ID" value="NZ_RZHH01000002.1"/>
</dbReference>
<evidence type="ECO:0008006" key="4">
    <source>
        <dbReference type="Google" id="ProtNLM"/>
    </source>
</evidence>
<feature type="transmembrane region" description="Helical" evidence="1">
    <location>
        <begin position="63"/>
        <end position="87"/>
    </location>
</feature>
<name>A0A482TIJ5_9EURY</name>
<dbReference type="AlphaFoldDB" id="A0A482TIJ5"/>
<evidence type="ECO:0000313" key="2">
    <source>
        <dbReference type="EMBL" id="RYJ15028.1"/>
    </source>
</evidence>
<sequence length="127" mass="13686">MTTTSDTDSENVGLVDLLGALVMFPAVLAHELTHAAVAWPWIEATRPLDLVDRLVPPRLELNYPAGTPVVVVVVANLAPTMVGVLLTPFVVPWAFGLEVPLMTYVFGAWALYTWPSGDDLAVLSALF</sequence>
<comment type="caution">
    <text evidence="2">The sequence shown here is derived from an EMBL/GenBank/DDBJ whole genome shotgun (WGS) entry which is preliminary data.</text>
</comment>
<keyword evidence="1" id="KW-1133">Transmembrane helix</keyword>